<evidence type="ECO:0000313" key="3">
    <source>
        <dbReference type="Proteomes" id="UP000735302"/>
    </source>
</evidence>
<evidence type="ECO:0000256" key="1">
    <source>
        <dbReference type="SAM" id="MobiDB-lite"/>
    </source>
</evidence>
<comment type="caution">
    <text evidence="2">The sequence shown here is derived from an EMBL/GenBank/DDBJ whole genome shotgun (WGS) entry which is preliminary data.</text>
</comment>
<sequence length="163" mass="18302">MYCYDGHCHWGRMALSTFIQSRNYPVTNDCDGIVQTRSPESESSAIVLFPETSSSSPDGTTKDRVIEYRINSSDTVIFKAYVQSRNATGQPECKREGALSVNTEDTETNVDFSMMSEEWDSSQLTERMLPPPTVARSRPRGQRSSRGGVKQPVFQGESKRMMV</sequence>
<reference evidence="2 3" key="1">
    <citation type="journal article" date="2021" name="Elife">
        <title>Chloroplast acquisition without the gene transfer in kleptoplastic sea slugs, Plakobranchus ocellatus.</title>
        <authorList>
            <person name="Maeda T."/>
            <person name="Takahashi S."/>
            <person name="Yoshida T."/>
            <person name="Shimamura S."/>
            <person name="Takaki Y."/>
            <person name="Nagai Y."/>
            <person name="Toyoda A."/>
            <person name="Suzuki Y."/>
            <person name="Arimoto A."/>
            <person name="Ishii H."/>
            <person name="Satoh N."/>
            <person name="Nishiyama T."/>
            <person name="Hasebe M."/>
            <person name="Maruyama T."/>
            <person name="Minagawa J."/>
            <person name="Obokata J."/>
            <person name="Shigenobu S."/>
        </authorList>
    </citation>
    <scope>NUCLEOTIDE SEQUENCE [LARGE SCALE GENOMIC DNA]</scope>
</reference>
<dbReference type="AlphaFoldDB" id="A0AAV3Y3P4"/>
<feature type="region of interest" description="Disordered" evidence="1">
    <location>
        <begin position="120"/>
        <end position="163"/>
    </location>
</feature>
<organism evidence="2 3">
    <name type="scientific">Plakobranchus ocellatus</name>
    <dbReference type="NCBI Taxonomy" id="259542"/>
    <lineage>
        <taxon>Eukaryota</taxon>
        <taxon>Metazoa</taxon>
        <taxon>Spiralia</taxon>
        <taxon>Lophotrochozoa</taxon>
        <taxon>Mollusca</taxon>
        <taxon>Gastropoda</taxon>
        <taxon>Heterobranchia</taxon>
        <taxon>Euthyneura</taxon>
        <taxon>Panpulmonata</taxon>
        <taxon>Sacoglossa</taxon>
        <taxon>Placobranchoidea</taxon>
        <taxon>Plakobranchidae</taxon>
        <taxon>Plakobranchus</taxon>
    </lineage>
</organism>
<dbReference type="EMBL" id="BLXT01000474">
    <property type="protein sequence ID" value="GFN77459.1"/>
    <property type="molecule type" value="Genomic_DNA"/>
</dbReference>
<accession>A0AAV3Y3P4</accession>
<gene>
    <name evidence="2" type="ORF">PoB_000396500</name>
</gene>
<keyword evidence="3" id="KW-1185">Reference proteome</keyword>
<evidence type="ECO:0000313" key="2">
    <source>
        <dbReference type="EMBL" id="GFN77459.1"/>
    </source>
</evidence>
<name>A0AAV3Y3P4_9GAST</name>
<dbReference type="Proteomes" id="UP000735302">
    <property type="component" value="Unassembled WGS sequence"/>
</dbReference>
<proteinExistence type="predicted"/>
<protein>
    <submittedName>
        <fullName evidence="2">Uncharacterized protein</fullName>
    </submittedName>
</protein>